<dbReference type="OrthoDB" id="9795727at2"/>
<dbReference type="Proteomes" id="UP000248863">
    <property type="component" value="Unassembled WGS sequence"/>
</dbReference>
<evidence type="ECO:0000256" key="1">
    <source>
        <dbReference type="ARBA" id="ARBA00005254"/>
    </source>
</evidence>
<evidence type="ECO:0008006" key="4">
    <source>
        <dbReference type="Google" id="ProtNLM"/>
    </source>
</evidence>
<gene>
    <name evidence="2" type="ORF">CH338_29935</name>
</gene>
<dbReference type="EMBL" id="NPEU01000822">
    <property type="protein sequence ID" value="RAI27581.1"/>
    <property type="molecule type" value="Genomic_DNA"/>
</dbReference>
<organism evidence="2 3">
    <name type="scientific">Rhodoplanes elegans</name>
    <dbReference type="NCBI Taxonomy" id="29408"/>
    <lineage>
        <taxon>Bacteria</taxon>
        <taxon>Pseudomonadati</taxon>
        <taxon>Pseudomonadota</taxon>
        <taxon>Alphaproteobacteria</taxon>
        <taxon>Hyphomicrobiales</taxon>
        <taxon>Nitrobacteraceae</taxon>
        <taxon>Rhodoplanes</taxon>
    </lineage>
</organism>
<dbReference type="Pfam" id="PF00378">
    <property type="entry name" value="ECH_1"/>
    <property type="match status" value="1"/>
</dbReference>
<evidence type="ECO:0000313" key="3">
    <source>
        <dbReference type="Proteomes" id="UP000248863"/>
    </source>
</evidence>
<dbReference type="PANTHER" id="PTHR42964">
    <property type="entry name" value="ENOYL-COA HYDRATASE"/>
    <property type="match status" value="1"/>
</dbReference>
<reference evidence="2 3" key="1">
    <citation type="submission" date="2017-07" db="EMBL/GenBank/DDBJ databases">
        <title>Draft Genome Sequences of Select Purple Nonsulfur Bacteria.</title>
        <authorList>
            <person name="Lasarre B."/>
            <person name="Mckinlay J.B."/>
        </authorList>
    </citation>
    <scope>NUCLEOTIDE SEQUENCE [LARGE SCALE GENOMIC DNA]</scope>
    <source>
        <strain evidence="2 3">DSM 11907</strain>
    </source>
</reference>
<dbReference type="AlphaFoldDB" id="A0A327JND8"/>
<dbReference type="Gene3D" id="3.90.226.10">
    <property type="entry name" value="2-enoyl-CoA Hydratase, Chain A, domain 1"/>
    <property type="match status" value="1"/>
</dbReference>
<dbReference type="InterPro" id="IPR001753">
    <property type="entry name" value="Enoyl-CoA_hydra/iso"/>
</dbReference>
<dbReference type="RefSeq" id="WP_111360678.1">
    <property type="nucleotide sequence ID" value="NZ_NHSK01000097.1"/>
</dbReference>
<evidence type="ECO:0000313" key="2">
    <source>
        <dbReference type="EMBL" id="RAI27581.1"/>
    </source>
</evidence>
<comment type="similarity">
    <text evidence="1">Belongs to the enoyl-CoA hydratase/isomerase family.</text>
</comment>
<dbReference type="InterPro" id="IPR051683">
    <property type="entry name" value="Enoyl-CoA_Hydratase/Isomerase"/>
</dbReference>
<sequence length="240" mass="25199">MSNVIRSSRAGAVVTLVIDRPEEKNLLTIAQVRELTAAIKEASATDAKAIVIRANGPDFCRGRDPRDGSGAPNALALRTSTLEPILAAYAAIEAAPQPVIALVHGAAHGFGTAVTSACDISIAADTARFKLPEMEHNLPPTLAMSAVVPNVSKKALAWMVFALEELTAEQALQIGLVSTVVPEAQLDAALDKVLATVTSRAAPSLVAVKDFLRVAYHMEPRGLADYSANALATVLSSRER</sequence>
<accession>A0A327JND8</accession>
<dbReference type="SUPFAM" id="SSF52096">
    <property type="entry name" value="ClpP/crotonase"/>
    <property type="match status" value="1"/>
</dbReference>
<dbReference type="InterPro" id="IPR029045">
    <property type="entry name" value="ClpP/crotonase-like_dom_sf"/>
</dbReference>
<protein>
    <recommendedName>
        <fullName evidence="4">Enoyl-CoA hydratase</fullName>
    </recommendedName>
</protein>
<comment type="caution">
    <text evidence="2">The sequence shown here is derived from an EMBL/GenBank/DDBJ whole genome shotgun (WGS) entry which is preliminary data.</text>
</comment>
<dbReference type="GO" id="GO:0003824">
    <property type="term" value="F:catalytic activity"/>
    <property type="evidence" value="ECO:0007669"/>
    <property type="project" value="UniProtKB-ARBA"/>
</dbReference>
<keyword evidence="3" id="KW-1185">Reference proteome</keyword>
<dbReference type="CDD" id="cd06558">
    <property type="entry name" value="crotonase-like"/>
    <property type="match status" value="1"/>
</dbReference>
<name>A0A327JND8_9BRAD</name>
<dbReference type="PANTHER" id="PTHR42964:SF1">
    <property type="entry name" value="POLYKETIDE BIOSYNTHESIS ENOYL-COA HYDRATASE PKSH-RELATED"/>
    <property type="match status" value="1"/>
</dbReference>
<proteinExistence type="inferred from homology"/>